<evidence type="ECO:0000313" key="7">
    <source>
        <dbReference type="Proteomes" id="UP000815325"/>
    </source>
</evidence>
<feature type="repeat" description="WD" evidence="3">
    <location>
        <begin position="191"/>
        <end position="223"/>
    </location>
</feature>
<comment type="subcellular location">
    <subcellularLocation>
        <location evidence="1">Nucleus</location>
        <location evidence="1">Nucleolus</location>
    </subcellularLocation>
</comment>
<evidence type="ECO:0000256" key="4">
    <source>
        <dbReference type="SAM" id="MobiDB-lite"/>
    </source>
</evidence>
<evidence type="ECO:0000259" key="5">
    <source>
        <dbReference type="Pfam" id="PF04003"/>
    </source>
</evidence>
<proteinExistence type="predicted"/>
<name>A0ABQ7GZ95_DUNSA</name>
<protein>
    <submittedName>
        <fullName evidence="6">Quinon protein alcohol dehydrogenase-like superfamily</fullName>
    </submittedName>
</protein>
<dbReference type="PROSITE" id="PS50082">
    <property type="entry name" value="WD_REPEATS_2"/>
    <property type="match status" value="1"/>
</dbReference>
<dbReference type="InterPro" id="IPR015943">
    <property type="entry name" value="WD40/YVTN_repeat-like_dom_sf"/>
</dbReference>
<dbReference type="PANTHER" id="PTHR45290:SF1">
    <property type="entry name" value="OS03G0300300 PROTEIN"/>
    <property type="match status" value="1"/>
</dbReference>
<dbReference type="SUPFAM" id="SSF50998">
    <property type="entry name" value="Quinoprotein alcohol dehydrogenase-like"/>
    <property type="match status" value="1"/>
</dbReference>
<dbReference type="InterPro" id="IPR001680">
    <property type="entry name" value="WD40_rpt"/>
</dbReference>
<dbReference type="Pfam" id="PF04003">
    <property type="entry name" value="Utp12"/>
    <property type="match status" value="1"/>
</dbReference>
<evidence type="ECO:0000256" key="3">
    <source>
        <dbReference type="PROSITE-ProRule" id="PRU00221"/>
    </source>
</evidence>
<feature type="compositionally biased region" description="Acidic residues" evidence="4">
    <location>
        <begin position="619"/>
        <end position="633"/>
    </location>
</feature>
<organism evidence="6 7">
    <name type="scientific">Dunaliella salina</name>
    <name type="common">Green alga</name>
    <name type="synonym">Protococcus salinus</name>
    <dbReference type="NCBI Taxonomy" id="3046"/>
    <lineage>
        <taxon>Eukaryota</taxon>
        <taxon>Viridiplantae</taxon>
        <taxon>Chlorophyta</taxon>
        <taxon>core chlorophytes</taxon>
        <taxon>Chlorophyceae</taxon>
        <taxon>CS clade</taxon>
        <taxon>Chlamydomonadales</taxon>
        <taxon>Dunaliellaceae</taxon>
        <taxon>Dunaliella</taxon>
    </lineage>
</organism>
<dbReference type="PANTHER" id="PTHR45290">
    <property type="entry name" value="OS03G0300300 PROTEIN"/>
    <property type="match status" value="1"/>
</dbReference>
<accession>A0ABQ7GZ95</accession>
<feature type="region of interest" description="Disordered" evidence="4">
    <location>
        <begin position="558"/>
        <end position="633"/>
    </location>
</feature>
<dbReference type="Pfam" id="PF00400">
    <property type="entry name" value="WD40"/>
    <property type="match status" value="2"/>
</dbReference>
<evidence type="ECO:0000313" key="6">
    <source>
        <dbReference type="EMBL" id="KAF5839935.1"/>
    </source>
</evidence>
<dbReference type="EMBL" id="MU069528">
    <property type="protein sequence ID" value="KAF5839935.1"/>
    <property type="molecule type" value="Genomic_DNA"/>
</dbReference>
<reference evidence="6" key="1">
    <citation type="submission" date="2017-08" db="EMBL/GenBank/DDBJ databases">
        <authorList>
            <person name="Polle J.E."/>
            <person name="Barry K."/>
            <person name="Cushman J."/>
            <person name="Schmutz J."/>
            <person name="Tran D."/>
            <person name="Hathwaick L.T."/>
            <person name="Yim W.C."/>
            <person name="Jenkins J."/>
            <person name="Mckie-Krisberg Z.M."/>
            <person name="Prochnik S."/>
            <person name="Lindquist E."/>
            <person name="Dockter R.B."/>
            <person name="Adam C."/>
            <person name="Molina H."/>
            <person name="Bunkerborg J."/>
            <person name="Jin E."/>
            <person name="Buchheim M."/>
            <person name="Magnuson J."/>
        </authorList>
    </citation>
    <scope>NUCLEOTIDE SEQUENCE</scope>
    <source>
        <strain evidence="6">CCAP 19/18</strain>
    </source>
</reference>
<keyword evidence="3" id="KW-0853">WD repeat</keyword>
<evidence type="ECO:0000256" key="1">
    <source>
        <dbReference type="ARBA" id="ARBA00004604"/>
    </source>
</evidence>
<feature type="region of interest" description="Disordered" evidence="4">
    <location>
        <begin position="221"/>
        <end position="257"/>
    </location>
</feature>
<keyword evidence="2" id="KW-0539">Nucleus</keyword>
<dbReference type="SMART" id="SM00320">
    <property type="entry name" value="WD40"/>
    <property type="match status" value="4"/>
</dbReference>
<dbReference type="Proteomes" id="UP000815325">
    <property type="component" value="Unassembled WGS sequence"/>
</dbReference>
<comment type="caution">
    <text evidence="6">The sequence shown here is derived from an EMBL/GenBank/DDBJ whole genome shotgun (WGS) entry which is preliminary data.</text>
</comment>
<evidence type="ECO:0000256" key="2">
    <source>
        <dbReference type="ARBA" id="ARBA00023242"/>
    </source>
</evidence>
<feature type="compositionally biased region" description="Acidic residues" evidence="4">
    <location>
        <begin position="574"/>
        <end position="612"/>
    </location>
</feature>
<sequence>MALTLALFSPFGGGELLLGTADGRLRTYDSGTGRLRAILGENKESAASASTSGLTNGHLTERHTCLAWAQGSRKEKKKKGASLLAIVGTAAGDVKAYNTQLGELVWRASNCIEGGVASLAYSSKDGLVYAAGADCRICTLDVLSGAVQLSFKASKHPISCIALSPDSQHIFGGSSSLALWDSSSQERVGKFTGHPTPVRAIAFAPDGSHAASVGTGERSLALWPTTSAPPPTASPSAPTSSSGKKAKRGGLRAAVSSLPCPDPVVTLDACSSGSSGGGDSSPSDFHLAGVSESGDAYVWHCMSAPSTSGRQANEGQASVEGHLVAHIRVDAVKGSQSSSQGEGQPSETIMAVQLQPGTEGPVLLIARGTSAKPAFQSIPLSQQHIQQQRQPAGGDGGSAAEIVLQAQTGGVLLGSTVVEKGANGNSAGEHVKGSKPGKLQHSKQGVTVLGPENQRCLATSNSRVIHNTVARIVPRDAALFLRAAVDRLLSRPARAGQLAPWLRALLHHHTGYLMAAPGAQAPLAALYQAIDGRVALYQQLLRLYGRLGLITAHSKKAGVAGDGEAGAAGPEPEVVFEDASDDDDEPDVEDPFALEGAGEGDSESEGDEGSSGEGRDDDLMGDEDDDFEDEDSD</sequence>
<dbReference type="Gene3D" id="2.130.10.10">
    <property type="entry name" value="YVTN repeat-like/Quinoprotein amine dehydrogenase"/>
    <property type="match status" value="1"/>
</dbReference>
<feature type="domain" description="Small-subunit processome Utp12" evidence="5">
    <location>
        <begin position="454"/>
        <end position="551"/>
    </location>
</feature>
<dbReference type="InterPro" id="IPR007148">
    <property type="entry name" value="SSU_processome_Utp12"/>
</dbReference>
<gene>
    <name evidence="6" type="ORF">DUNSADRAFT_18216</name>
</gene>
<keyword evidence="7" id="KW-1185">Reference proteome</keyword>
<dbReference type="InterPro" id="IPR011047">
    <property type="entry name" value="Quinoprotein_ADH-like_sf"/>
</dbReference>